<dbReference type="Proteomes" id="UP001595699">
    <property type="component" value="Unassembled WGS sequence"/>
</dbReference>
<accession>A0ABV7YH78</accession>
<reference evidence="3" key="1">
    <citation type="journal article" date="2019" name="Int. J. Syst. Evol. Microbiol.">
        <title>The Global Catalogue of Microorganisms (GCM) 10K type strain sequencing project: providing services to taxonomists for standard genome sequencing and annotation.</title>
        <authorList>
            <consortium name="The Broad Institute Genomics Platform"/>
            <consortium name="The Broad Institute Genome Sequencing Center for Infectious Disease"/>
            <person name="Wu L."/>
            <person name="Ma J."/>
        </authorList>
    </citation>
    <scope>NUCLEOTIDE SEQUENCE [LARGE SCALE GENOMIC DNA]</scope>
    <source>
        <strain evidence="3">CGMCC 4.7241</strain>
    </source>
</reference>
<dbReference type="SUPFAM" id="SSF54427">
    <property type="entry name" value="NTF2-like"/>
    <property type="match status" value="1"/>
</dbReference>
<name>A0ABV7YH78_9ACTN</name>
<protein>
    <submittedName>
        <fullName evidence="2">Nuclear transport factor 2 family protein</fullName>
    </submittedName>
</protein>
<dbReference type="RefSeq" id="WP_205118569.1">
    <property type="nucleotide sequence ID" value="NZ_JAFBCM010000001.1"/>
</dbReference>
<evidence type="ECO:0000313" key="2">
    <source>
        <dbReference type="EMBL" id="MFC3763694.1"/>
    </source>
</evidence>
<dbReference type="InterPro" id="IPR032710">
    <property type="entry name" value="NTF2-like_dom_sf"/>
</dbReference>
<evidence type="ECO:0000259" key="1">
    <source>
        <dbReference type="Pfam" id="PF13577"/>
    </source>
</evidence>
<dbReference type="EMBL" id="JBHRZH010000020">
    <property type="protein sequence ID" value="MFC3763694.1"/>
    <property type="molecule type" value="Genomic_DNA"/>
</dbReference>
<organism evidence="2 3">
    <name type="scientific">Tenggerimyces flavus</name>
    <dbReference type="NCBI Taxonomy" id="1708749"/>
    <lineage>
        <taxon>Bacteria</taxon>
        <taxon>Bacillati</taxon>
        <taxon>Actinomycetota</taxon>
        <taxon>Actinomycetes</taxon>
        <taxon>Propionibacteriales</taxon>
        <taxon>Nocardioidaceae</taxon>
        <taxon>Tenggerimyces</taxon>
    </lineage>
</organism>
<keyword evidence="3" id="KW-1185">Reference proteome</keyword>
<dbReference type="InterPro" id="IPR037401">
    <property type="entry name" value="SnoaL-like"/>
</dbReference>
<dbReference type="Gene3D" id="3.10.450.50">
    <property type="match status" value="1"/>
</dbReference>
<gene>
    <name evidence="2" type="ORF">ACFOUW_22845</name>
</gene>
<comment type="caution">
    <text evidence="2">The sequence shown here is derived from an EMBL/GenBank/DDBJ whole genome shotgun (WGS) entry which is preliminary data.</text>
</comment>
<proteinExistence type="predicted"/>
<evidence type="ECO:0000313" key="3">
    <source>
        <dbReference type="Proteomes" id="UP001595699"/>
    </source>
</evidence>
<dbReference type="Pfam" id="PF13577">
    <property type="entry name" value="SnoaL_4"/>
    <property type="match status" value="1"/>
</dbReference>
<sequence>MPSPADVLTRMLHAVDALDWATVRTCFADTVRTDYTELMGGDPEVIAADDLVARWQGVFPGFEATQHQTGPCVVTDDGWLETHVQAVHHLAGAEGGPVWRVYGHYVARIVDEQIVDFTLQLYYTDGNDSLVAQAAERATTSPRTPRVR</sequence>
<feature type="domain" description="SnoaL-like" evidence="1">
    <location>
        <begin position="6"/>
        <end position="110"/>
    </location>
</feature>